<gene>
    <name evidence="2" type="ORF">GO495_15795</name>
</gene>
<protein>
    <submittedName>
        <fullName evidence="2">DUF3347 domain-containing protein</fullName>
    </submittedName>
</protein>
<dbReference type="PROSITE" id="PS51257">
    <property type="entry name" value="PROKAR_LIPOPROTEIN"/>
    <property type="match status" value="1"/>
</dbReference>
<dbReference type="OrthoDB" id="5513217at2"/>
<sequence length="185" mass="20247">MRNILFLVVIAAFAACNSGNNKPSEGSDTIQAQTDTMVAKPSASIKEIVAGYLSMKNALANDNGNEAAAAGNTMVSAFQQFDTSLLTAGQKKTYEDLEEDAREHAEHIGKNAANIPHQREHFDMLSKDMYELVKTFGGGQPLYQDYCPMYNDGKGATWLSEIKEIKNPYLGKKMPTCGSVKEELK</sequence>
<dbReference type="InterPro" id="IPR021782">
    <property type="entry name" value="DUF3347"/>
</dbReference>
<keyword evidence="3" id="KW-1185">Reference proteome</keyword>
<organism evidence="2 3">
    <name type="scientific">Chitinophaga oryziterrae</name>
    <dbReference type="NCBI Taxonomy" id="1031224"/>
    <lineage>
        <taxon>Bacteria</taxon>
        <taxon>Pseudomonadati</taxon>
        <taxon>Bacteroidota</taxon>
        <taxon>Chitinophagia</taxon>
        <taxon>Chitinophagales</taxon>
        <taxon>Chitinophagaceae</taxon>
        <taxon>Chitinophaga</taxon>
    </lineage>
</organism>
<dbReference type="EMBL" id="WRXO01000004">
    <property type="protein sequence ID" value="MVT42055.1"/>
    <property type="molecule type" value="Genomic_DNA"/>
</dbReference>
<dbReference type="Pfam" id="PF11827">
    <property type="entry name" value="DUF3347"/>
    <property type="match status" value="1"/>
</dbReference>
<feature type="domain" description="DUF3347" evidence="1">
    <location>
        <begin position="48"/>
        <end position="137"/>
    </location>
</feature>
<name>A0A6N8J9T7_9BACT</name>
<dbReference type="Proteomes" id="UP000468388">
    <property type="component" value="Unassembled WGS sequence"/>
</dbReference>
<proteinExistence type="predicted"/>
<evidence type="ECO:0000313" key="2">
    <source>
        <dbReference type="EMBL" id="MVT42055.1"/>
    </source>
</evidence>
<accession>A0A6N8J9T7</accession>
<reference evidence="2 3" key="1">
    <citation type="submission" date="2019-12" db="EMBL/GenBank/DDBJ databases">
        <title>The draft genomic sequence of strain Chitinophaga oryziterrae JCM 16595.</title>
        <authorList>
            <person name="Zhang X."/>
        </authorList>
    </citation>
    <scope>NUCLEOTIDE SEQUENCE [LARGE SCALE GENOMIC DNA]</scope>
    <source>
        <strain evidence="2 3">JCM 16595</strain>
    </source>
</reference>
<comment type="caution">
    <text evidence="2">The sequence shown here is derived from an EMBL/GenBank/DDBJ whole genome shotgun (WGS) entry which is preliminary data.</text>
</comment>
<dbReference type="AlphaFoldDB" id="A0A6N8J9T7"/>
<dbReference type="RefSeq" id="WP_157300689.1">
    <property type="nucleotide sequence ID" value="NZ_BAAAZB010000005.1"/>
</dbReference>
<evidence type="ECO:0000313" key="3">
    <source>
        <dbReference type="Proteomes" id="UP000468388"/>
    </source>
</evidence>
<evidence type="ECO:0000259" key="1">
    <source>
        <dbReference type="Pfam" id="PF11827"/>
    </source>
</evidence>